<reference evidence="2" key="1">
    <citation type="submission" date="2020-08" db="EMBL/GenBank/DDBJ databases">
        <title>Multicomponent nature underlies the extraordinary mechanical properties of spider dragline silk.</title>
        <authorList>
            <person name="Kono N."/>
            <person name="Nakamura H."/>
            <person name="Mori M."/>
            <person name="Yoshida Y."/>
            <person name="Ohtoshi R."/>
            <person name="Malay A.D."/>
            <person name="Moran D.A.P."/>
            <person name="Tomita M."/>
            <person name="Numata K."/>
            <person name="Arakawa K."/>
        </authorList>
    </citation>
    <scope>NUCLEOTIDE SEQUENCE</scope>
</reference>
<dbReference type="Gene3D" id="2.30.31.10">
    <property type="entry name" value="Transcriptional Coactivator Pc4, Chain A"/>
    <property type="match status" value="1"/>
</dbReference>
<dbReference type="AlphaFoldDB" id="A0A8X6TLD4"/>
<dbReference type="EMBL" id="BMAW01061471">
    <property type="protein sequence ID" value="GFT31267.1"/>
    <property type="molecule type" value="Genomic_DNA"/>
</dbReference>
<evidence type="ECO:0000259" key="1">
    <source>
        <dbReference type="Pfam" id="PF02229"/>
    </source>
</evidence>
<evidence type="ECO:0000313" key="3">
    <source>
        <dbReference type="Proteomes" id="UP000887013"/>
    </source>
</evidence>
<comment type="caution">
    <text evidence="2">The sequence shown here is derived from an EMBL/GenBank/DDBJ whole genome shotgun (WGS) entry which is preliminary data.</text>
</comment>
<dbReference type="InterPro" id="IPR003173">
    <property type="entry name" value="PC4_C"/>
</dbReference>
<evidence type="ECO:0000313" key="2">
    <source>
        <dbReference type="EMBL" id="GFT31267.1"/>
    </source>
</evidence>
<protein>
    <submittedName>
        <fullName evidence="2">PC4 domain-containing protein</fullName>
    </submittedName>
</protein>
<dbReference type="SUPFAM" id="SSF54447">
    <property type="entry name" value="ssDNA-binding transcriptional regulator domain"/>
    <property type="match status" value="1"/>
</dbReference>
<organism evidence="2 3">
    <name type="scientific">Nephila pilipes</name>
    <name type="common">Giant wood spider</name>
    <name type="synonym">Nephila maculata</name>
    <dbReference type="NCBI Taxonomy" id="299642"/>
    <lineage>
        <taxon>Eukaryota</taxon>
        <taxon>Metazoa</taxon>
        <taxon>Ecdysozoa</taxon>
        <taxon>Arthropoda</taxon>
        <taxon>Chelicerata</taxon>
        <taxon>Arachnida</taxon>
        <taxon>Araneae</taxon>
        <taxon>Araneomorphae</taxon>
        <taxon>Entelegynae</taxon>
        <taxon>Araneoidea</taxon>
        <taxon>Nephilidae</taxon>
        <taxon>Nephila</taxon>
    </lineage>
</organism>
<feature type="domain" description="Transcriptional coactivator p15 (PC4) C-terminal" evidence="1">
    <location>
        <begin position="20"/>
        <end position="67"/>
    </location>
</feature>
<gene>
    <name evidence="2" type="primary">AVEN_169119_1</name>
    <name evidence="2" type="ORF">NPIL_308361</name>
</gene>
<sequence length="142" mass="16456">MCFNANKLTKDNLPKYMIPLGGLIFISGNTFQKQTRVHIRLYAKDDRGILHSSKDGVSMKPEVWSAFHGQLCSFRPYEKFESAFTVKKDICPFNLSDKDNECVSIQRLFQRKDSSFQFVPERVLLNSENLGTFEIYFILCKV</sequence>
<dbReference type="Proteomes" id="UP000887013">
    <property type="component" value="Unassembled WGS sequence"/>
</dbReference>
<proteinExistence type="predicted"/>
<dbReference type="GO" id="GO:0006355">
    <property type="term" value="P:regulation of DNA-templated transcription"/>
    <property type="evidence" value="ECO:0007669"/>
    <property type="project" value="InterPro"/>
</dbReference>
<name>A0A8X6TLD4_NEPPI</name>
<dbReference type="Pfam" id="PF02229">
    <property type="entry name" value="PC4"/>
    <property type="match status" value="1"/>
</dbReference>
<dbReference type="GO" id="GO:0003677">
    <property type="term" value="F:DNA binding"/>
    <property type="evidence" value="ECO:0007669"/>
    <property type="project" value="InterPro"/>
</dbReference>
<accession>A0A8X6TLD4</accession>
<keyword evidence="3" id="KW-1185">Reference proteome</keyword>
<dbReference type="InterPro" id="IPR009044">
    <property type="entry name" value="ssDNA-bd_transcriptional_reg"/>
</dbReference>